<dbReference type="RefSeq" id="WP_083619768.1">
    <property type="nucleotide sequence ID" value="NZ_LR734863.1"/>
</dbReference>
<organism evidence="2 3">
    <name type="scientific">Planktothrix serta PCC 8927</name>
    <dbReference type="NCBI Taxonomy" id="671068"/>
    <lineage>
        <taxon>Bacteria</taxon>
        <taxon>Bacillati</taxon>
        <taxon>Cyanobacteriota</taxon>
        <taxon>Cyanophyceae</taxon>
        <taxon>Oscillatoriophycideae</taxon>
        <taxon>Oscillatoriales</taxon>
        <taxon>Microcoleaceae</taxon>
        <taxon>Planktothrix</taxon>
    </lineage>
</organism>
<dbReference type="Proteomes" id="UP000184550">
    <property type="component" value="Unassembled WGS sequence"/>
</dbReference>
<dbReference type="AlphaFoldDB" id="A0A7Z9BNW9"/>
<evidence type="ECO:0000313" key="3">
    <source>
        <dbReference type="Proteomes" id="UP000184550"/>
    </source>
</evidence>
<name>A0A7Z9BNW9_9CYAN</name>
<keyword evidence="3" id="KW-1185">Reference proteome</keyword>
<protein>
    <submittedName>
        <fullName evidence="2">HTH containing protein</fullName>
    </submittedName>
</protein>
<dbReference type="GO" id="GO:0003677">
    <property type="term" value="F:DNA binding"/>
    <property type="evidence" value="ECO:0007669"/>
    <property type="project" value="InterPro"/>
</dbReference>
<dbReference type="PROSITE" id="PS50943">
    <property type="entry name" value="HTH_CROC1"/>
    <property type="match status" value="1"/>
</dbReference>
<reference evidence="2" key="1">
    <citation type="submission" date="2019-10" db="EMBL/GenBank/DDBJ databases">
        <authorList>
            <consortium name="Genoscope - CEA"/>
            <person name="William W."/>
        </authorList>
    </citation>
    <scope>NUCLEOTIDE SEQUENCE [LARGE SCALE GENOMIC DNA]</scope>
    <source>
        <strain evidence="2">BBR_PRJEB10992</strain>
    </source>
</reference>
<dbReference type="SUPFAM" id="SSF47413">
    <property type="entry name" value="lambda repressor-like DNA-binding domains"/>
    <property type="match status" value="1"/>
</dbReference>
<evidence type="ECO:0000313" key="2">
    <source>
        <dbReference type="EMBL" id="VXD15969.1"/>
    </source>
</evidence>
<proteinExistence type="predicted"/>
<feature type="domain" description="HTH cro/C1-type" evidence="1">
    <location>
        <begin position="17"/>
        <end position="73"/>
    </location>
</feature>
<accession>A0A7Z9BNW9</accession>
<dbReference type="InterPro" id="IPR010982">
    <property type="entry name" value="Lambda_DNA-bd_dom_sf"/>
</dbReference>
<dbReference type="InterPro" id="IPR001387">
    <property type="entry name" value="Cro/C1-type_HTH"/>
</dbReference>
<evidence type="ECO:0000259" key="1">
    <source>
        <dbReference type="PROSITE" id="PS50943"/>
    </source>
</evidence>
<dbReference type="Gene3D" id="1.10.260.40">
    <property type="entry name" value="lambda repressor-like DNA-binding domains"/>
    <property type="match status" value="1"/>
</dbReference>
<sequence length="84" mass="9596">MIEEENNQEVRRTTLSRQLREKAGLTREQLAAIIGDIAVSTLARWENNGVEPSMTRQQWHNFCRAVGVNFEDLPMVLSEKVLVA</sequence>
<gene>
    <name evidence="2" type="ORF">PL8927_510006</name>
</gene>
<dbReference type="CDD" id="cd00093">
    <property type="entry name" value="HTH_XRE"/>
    <property type="match status" value="1"/>
</dbReference>
<comment type="caution">
    <text evidence="2">The sequence shown here is derived from an EMBL/GenBank/DDBJ whole genome shotgun (WGS) entry which is preliminary data.</text>
</comment>
<dbReference type="EMBL" id="CZCU02000126">
    <property type="protein sequence ID" value="VXD15969.1"/>
    <property type="molecule type" value="Genomic_DNA"/>
</dbReference>
<dbReference type="OrthoDB" id="461984at2"/>
<dbReference type="Pfam" id="PF01381">
    <property type="entry name" value="HTH_3"/>
    <property type="match status" value="1"/>
</dbReference>
<dbReference type="SMART" id="SM00530">
    <property type="entry name" value="HTH_XRE"/>
    <property type="match status" value="1"/>
</dbReference>